<protein>
    <submittedName>
        <fullName evidence="3">Mediator of RNA polymerase II transcription subunit 13</fullName>
    </submittedName>
</protein>
<organism evidence="3">
    <name type="scientific">Mesocestoides corti</name>
    <name type="common">Flatworm</name>
    <dbReference type="NCBI Taxonomy" id="53468"/>
    <lineage>
        <taxon>Eukaryota</taxon>
        <taxon>Metazoa</taxon>
        <taxon>Spiralia</taxon>
        <taxon>Lophotrochozoa</taxon>
        <taxon>Platyhelminthes</taxon>
        <taxon>Cestoda</taxon>
        <taxon>Eucestoda</taxon>
        <taxon>Cyclophyllidea</taxon>
        <taxon>Mesocestoididae</taxon>
        <taxon>Mesocestoides</taxon>
    </lineage>
</organism>
<dbReference type="WBParaSite" id="MCOS_0000423201-mRNA-1">
    <property type="protein sequence ID" value="MCOS_0000423201-mRNA-1"/>
    <property type="gene ID" value="MCOS_0000423201"/>
</dbReference>
<dbReference type="AlphaFoldDB" id="A0A0R3UBD4"/>
<reference evidence="1 2" key="2">
    <citation type="submission" date="2018-10" db="EMBL/GenBank/DDBJ databases">
        <authorList>
            <consortium name="Pathogen Informatics"/>
        </authorList>
    </citation>
    <scope>NUCLEOTIDE SEQUENCE [LARGE SCALE GENOMIC DNA]</scope>
</reference>
<accession>A0A0R3UBD4</accession>
<evidence type="ECO:0000313" key="1">
    <source>
        <dbReference type="EMBL" id="VDD78230.1"/>
    </source>
</evidence>
<dbReference type="STRING" id="53468.A0A0R3UBD4"/>
<evidence type="ECO:0000313" key="2">
    <source>
        <dbReference type="Proteomes" id="UP000267029"/>
    </source>
</evidence>
<dbReference type="EMBL" id="UXSR01001410">
    <property type="protein sequence ID" value="VDD78230.1"/>
    <property type="molecule type" value="Genomic_DNA"/>
</dbReference>
<dbReference type="Proteomes" id="UP000267029">
    <property type="component" value="Unassembled WGS sequence"/>
</dbReference>
<sequence>HGDTLGWGGGGGRSRRGGGKQCVQADKDLLYDRCLADQRQGESFTSLYSLHTFEWRKPNLPLTLVCETPVIKEIFVGLDTLLPTTAPRPPSSSSPSEGVPVVPLIRAALNQFEVLNQTRRDGPGDCVRRRHLILVMLSPCLGVASLEAEAAALAGEAVVEEAELAVEDGAVAAAVAAADEAEGPAARKSRKGVLAQLRELRVAVSAFTPCEHKNLMRLVSVAPS</sequence>
<evidence type="ECO:0000313" key="3">
    <source>
        <dbReference type="WBParaSite" id="MCOS_0000423201-mRNA-1"/>
    </source>
</evidence>
<gene>
    <name evidence="1" type="ORF">MCOS_LOCUS4233</name>
</gene>
<proteinExistence type="predicted"/>
<reference evidence="3" key="1">
    <citation type="submission" date="2017-02" db="UniProtKB">
        <authorList>
            <consortium name="WormBaseParasite"/>
        </authorList>
    </citation>
    <scope>IDENTIFICATION</scope>
</reference>
<keyword evidence="2" id="KW-1185">Reference proteome</keyword>
<name>A0A0R3UBD4_MESCO</name>